<gene>
    <name evidence="2" type="ORF">METZ01_LOCUS112387</name>
</gene>
<feature type="domain" description="Exonuclease" evidence="1">
    <location>
        <begin position="35"/>
        <end position="201"/>
    </location>
</feature>
<proteinExistence type="predicted"/>
<dbReference type="Pfam" id="PF00929">
    <property type="entry name" value="RNase_T"/>
    <property type="match status" value="1"/>
</dbReference>
<dbReference type="GO" id="GO:0045004">
    <property type="term" value="P:DNA replication proofreading"/>
    <property type="evidence" value="ECO:0007669"/>
    <property type="project" value="TreeGrafter"/>
</dbReference>
<dbReference type="GO" id="GO:0005829">
    <property type="term" value="C:cytosol"/>
    <property type="evidence" value="ECO:0007669"/>
    <property type="project" value="TreeGrafter"/>
</dbReference>
<dbReference type="InterPro" id="IPR036397">
    <property type="entry name" value="RNaseH_sf"/>
</dbReference>
<evidence type="ECO:0000259" key="1">
    <source>
        <dbReference type="SMART" id="SM00479"/>
    </source>
</evidence>
<dbReference type="GO" id="GO:0003676">
    <property type="term" value="F:nucleic acid binding"/>
    <property type="evidence" value="ECO:0007669"/>
    <property type="project" value="InterPro"/>
</dbReference>
<dbReference type="InterPro" id="IPR013520">
    <property type="entry name" value="Ribonucl_H"/>
</dbReference>
<accession>A0A381X5N7</accession>
<sequence>MTFIKSIQTSENKIILKKLGKPAPELLITDQECISIAFLDTETTGVNRANDKIIELALKMATFEKSSGMIVAIDQVYDSFNDPGEEISQEITMLTGISNDMVQGQSIDWGMVDTILKDADIVVAHNASFDRAFVDKHSSVSPTKIWACSINDIDWLGRGFSSAKQELLCYWHGFYFEAHRAMNDVDALMHLLTHPSYDIDRPVLELIENSQKPTYVIFATNFNYDPVKKDIVKANKYKWNPEEKIWYKNVTFDILESEKEWLTGVIYDFNFEGRVEEINPIDKYKL</sequence>
<name>A0A381X5N7_9ZZZZ</name>
<dbReference type="InterPro" id="IPR012337">
    <property type="entry name" value="RNaseH-like_sf"/>
</dbReference>
<protein>
    <recommendedName>
        <fullName evidence="1">Exonuclease domain-containing protein</fullName>
    </recommendedName>
</protein>
<evidence type="ECO:0000313" key="2">
    <source>
        <dbReference type="EMBL" id="SVA59533.1"/>
    </source>
</evidence>
<dbReference type="CDD" id="cd06127">
    <property type="entry name" value="DEDDh"/>
    <property type="match status" value="1"/>
</dbReference>
<dbReference type="AlphaFoldDB" id="A0A381X5N7"/>
<dbReference type="NCBIfam" id="NF006615">
    <property type="entry name" value="PRK09182.1"/>
    <property type="match status" value="1"/>
</dbReference>
<dbReference type="Gene3D" id="3.30.420.10">
    <property type="entry name" value="Ribonuclease H-like superfamily/Ribonuclease H"/>
    <property type="match status" value="1"/>
</dbReference>
<dbReference type="SUPFAM" id="SSF53098">
    <property type="entry name" value="Ribonuclease H-like"/>
    <property type="match status" value="1"/>
</dbReference>
<dbReference type="PANTHER" id="PTHR30231:SF37">
    <property type="entry name" value="EXODEOXYRIBONUCLEASE 10"/>
    <property type="match status" value="1"/>
</dbReference>
<reference evidence="2" key="1">
    <citation type="submission" date="2018-05" db="EMBL/GenBank/DDBJ databases">
        <authorList>
            <person name="Lanie J.A."/>
            <person name="Ng W.-L."/>
            <person name="Kazmierczak K.M."/>
            <person name="Andrzejewski T.M."/>
            <person name="Davidsen T.M."/>
            <person name="Wayne K.J."/>
            <person name="Tettelin H."/>
            <person name="Glass J.I."/>
            <person name="Rusch D."/>
            <person name="Podicherti R."/>
            <person name="Tsui H.-C.T."/>
            <person name="Winkler M.E."/>
        </authorList>
    </citation>
    <scope>NUCLEOTIDE SEQUENCE</scope>
</reference>
<organism evidence="2">
    <name type="scientific">marine metagenome</name>
    <dbReference type="NCBI Taxonomy" id="408172"/>
    <lineage>
        <taxon>unclassified sequences</taxon>
        <taxon>metagenomes</taxon>
        <taxon>ecological metagenomes</taxon>
    </lineage>
</organism>
<dbReference type="EMBL" id="UINC01013849">
    <property type="protein sequence ID" value="SVA59533.1"/>
    <property type="molecule type" value="Genomic_DNA"/>
</dbReference>
<dbReference type="GO" id="GO:0008408">
    <property type="term" value="F:3'-5' exonuclease activity"/>
    <property type="evidence" value="ECO:0007669"/>
    <property type="project" value="TreeGrafter"/>
</dbReference>
<dbReference type="SMART" id="SM00479">
    <property type="entry name" value="EXOIII"/>
    <property type="match status" value="1"/>
</dbReference>
<dbReference type="PANTHER" id="PTHR30231">
    <property type="entry name" value="DNA POLYMERASE III SUBUNIT EPSILON"/>
    <property type="match status" value="1"/>
</dbReference>